<name>A0A5B9QEG9_9BACT</name>
<dbReference type="CDD" id="cd00371">
    <property type="entry name" value="HMA"/>
    <property type="match status" value="1"/>
</dbReference>
<keyword evidence="1" id="KW-0732">Signal</keyword>
<dbReference type="KEGG" id="bgok:Pr1d_31980"/>
<dbReference type="SUPFAM" id="SSF55008">
    <property type="entry name" value="HMA, heavy metal-associated domain"/>
    <property type="match status" value="1"/>
</dbReference>
<dbReference type="EMBL" id="CP042913">
    <property type="protein sequence ID" value="QEG35892.1"/>
    <property type="molecule type" value="Genomic_DNA"/>
</dbReference>
<reference evidence="3 4" key="1">
    <citation type="submission" date="2019-08" db="EMBL/GenBank/DDBJ databases">
        <title>Deep-cultivation of Planctomycetes and their phenomic and genomic characterization uncovers novel biology.</title>
        <authorList>
            <person name="Wiegand S."/>
            <person name="Jogler M."/>
            <person name="Boedeker C."/>
            <person name="Pinto D."/>
            <person name="Vollmers J."/>
            <person name="Rivas-Marin E."/>
            <person name="Kohn T."/>
            <person name="Peeters S.H."/>
            <person name="Heuer A."/>
            <person name="Rast P."/>
            <person name="Oberbeckmann S."/>
            <person name="Bunk B."/>
            <person name="Jeske O."/>
            <person name="Meyerdierks A."/>
            <person name="Storesund J.E."/>
            <person name="Kallscheuer N."/>
            <person name="Luecker S."/>
            <person name="Lage O.M."/>
            <person name="Pohl T."/>
            <person name="Merkel B.J."/>
            <person name="Hornburger P."/>
            <person name="Mueller R.-W."/>
            <person name="Bruemmer F."/>
            <person name="Labrenz M."/>
            <person name="Spormann A.M."/>
            <person name="Op den Camp H."/>
            <person name="Overmann J."/>
            <person name="Amann R."/>
            <person name="Jetten M.S.M."/>
            <person name="Mascher T."/>
            <person name="Medema M.H."/>
            <person name="Devos D.P."/>
            <person name="Kaster A.-K."/>
            <person name="Ovreas L."/>
            <person name="Rohde M."/>
            <person name="Galperin M.Y."/>
            <person name="Jogler C."/>
        </authorList>
    </citation>
    <scope>NUCLEOTIDE SEQUENCE [LARGE SCALE GENOMIC DNA]</scope>
    <source>
        <strain evidence="3 4">Pr1d</strain>
    </source>
</reference>
<dbReference type="Pfam" id="PF00403">
    <property type="entry name" value="HMA"/>
    <property type="match status" value="1"/>
</dbReference>
<accession>A0A5B9QEG9</accession>
<evidence type="ECO:0000259" key="2">
    <source>
        <dbReference type="PROSITE" id="PS50846"/>
    </source>
</evidence>
<dbReference type="InterPro" id="IPR036163">
    <property type="entry name" value="HMA_dom_sf"/>
</dbReference>
<dbReference type="AlphaFoldDB" id="A0A5B9QEG9"/>
<feature type="chain" id="PRO_5023061071" evidence="1">
    <location>
        <begin position="25"/>
        <end position="111"/>
    </location>
</feature>
<feature type="signal peptide" evidence="1">
    <location>
        <begin position="1"/>
        <end position="24"/>
    </location>
</feature>
<evidence type="ECO:0000313" key="4">
    <source>
        <dbReference type="Proteomes" id="UP000323917"/>
    </source>
</evidence>
<protein>
    <submittedName>
        <fullName evidence="3">Heavy-metal-associated domain protein</fullName>
    </submittedName>
</protein>
<proteinExistence type="predicted"/>
<dbReference type="PROSITE" id="PS50846">
    <property type="entry name" value="HMA_2"/>
    <property type="match status" value="1"/>
</dbReference>
<sequence precursor="true">MYRTSLCIALTFALAFCMTSQSWAAASKSKTTITLKVLSCENCAKKVADKLWEVPGVGDVKTDIKSKTAIVEPEADATLSPLHLWEAVEQAGKEPVKLEGPSGTFTSKPKK</sequence>
<dbReference type="Proteomes" id="UP000323917">
    <property type="component" value="Chromosome"/>
</dbReference>
<gene>
    <name evidence="3" type="ORF">Pr1d_31980</name>
</gene>
<evidence type="ECO:0000313" key="3">
    <source>
        <dbReference type="EMBL" id="QEG35892.1"/>
    </source>
</evidence>
<feature type="domain" description="HMA" evidence="2">
    <location>
        <begin position="29"/>
        <end position="96"/>
    </location>
</feature>
<dbReference type="GO" id="GO:0046872">
    <property type="term" value="F:metal ion binding"/>
    <property type="evidence" value="ECO:0007669"/>
    <property type="project" value="InterPro"/>
</dbReference>
<dbReference type="Gene3D" id="3.30.70.100">
    <property type="match status" value="1"/>
</dbReference>
<keyword evidence="4" id="KW-1185">Reference proteome</keyword>
<organism evidence="3 4">
    <name type="scientific">Bythopirellula goksoeyrii</name>
    <dbReference type="NCBI Taxonomy" id="1400387"/>
    <lineage>
        <taxon>Bacteria</taxon>
        <taxon>Pseudomonadati</taxon>
        <taxon>Planctomycetota</taxon>
        <taxon>Planctomycetia</taxon>
        <taxon>Pirellulales</taxon>
        <taxon>Lacipirellulaceae</taxon>
        <taxon>Bythopirellula</taxon>
    </lineage>
</organism>
<dbReference type="InterPro" id="IPR006121">
    <property type="entry name" value="HMA_dom"/>
</dbReference>
<dbReference type="RefSeq" id="WP_238476514.1">
    <property type="nucleotide sequence ID" value="NZ_CP042913.1"/>
</dbReference>
<evidence type="ECO:0000256" key="1">
    <source>
        <dbReference type="SAM" id="SignalP"/>
    </source>
</evidence>